<feature type="domain" description="F-box associated beta-propeller type 3" evidence="1">
    <location>
        <begin position="40"/>
        <end position="102"/>
    </location>
</feature>
<evidence type="ECO:0000313" key="3">
    <source>
        <dbReference type="Proteomes" id="UP000886595"/>
    </source>
</evidence>
<accession>A0A8X7VD07</accession>
<evidence type="ECO:0000313" key="2">
    <source>
        <dbReference type="EMBL" id="KAG2309167.1"/>
    </source>
</evidence>
<dbReference type="Proteomes" id="UP000886595">
    <property type="component" value="Unassembled WGS sequence"/>
</dbReference>
<name>A0A8X7VD07_BRACI</name>
<sequence>MQMKLILKMTCFNVLKFMSHVAGDGSSRWRKISNLCRQNQYGARLAILHHVDVEDRGVMELWIMDDVKKNMWSRKTFLLDPSQMHLLNGIRLRVQGTTRNGEASS</sequence>
<dbReference type="EMBL" id="JAAMPC010000006">
    <property type="protein sequence ID" value="KAG2309167.1"/>
    <property type="molecule type" value="Genomic_DNA"/>
</dbReference>
<organism evidence="2 3">
    <name type="scientific">Brassica carinata</name>
    <name type="common">Ethiopian mustard</name>
    <name type="synonym">Abyssinian cabbage</name>
    <dbReference type="NCBI Taxonomy" id="52824"/>
    <lineage>
        <taxon>Eukaryota</taxon>
        <taxon>Viridiplantae</taxon>
        <taxon>Streptophyta</taxon>
        <taxon>Embryophyta</taxon>
        <taxon>Tracheophyta</taxon>
        <taxon>Spermatophyta</taxon>
        <taxon>Magnoliopsida</taxon>
        <taxon>eudicotyledons</taxon>
        <taxon>Gunneridae</taxon>
        <taxon>Pentapetalae</taxon>
        <taxon>rosids</taxon>
        <taxon>malvids</taxon>
        <taxon>Brassicales</taxon>
        <taxon>Brassicaceae</taxon>
        <taxon>Brassiceae</taxon>
        <taxon>Brassica</taxon>
    </lineage>
</organism>
<evidence type="ECO:0000259" key="1">
    <source>
        <dbReference type="Pfam" id="PF08268"/>
    </source>
</evidence>
<reference evidence="2 3" key="1">
    <citation type="submission" date="2020-02" db="EMBL/GenBank/DDBJ databases">
        <authorList>
            <person name="Ma Q."/>
            <person name="Huang Y."/>
            <person name="Song X."/>
            <person name="Pei D."/>
        </authorList>
    </citation>
    <scope>NUCLEOTIDE SEQUENCE [LARGE SCALE GENOMIC DNA]</scope>
    <source>
        <strain evidence="2">Sxm20200214</strain>
        <tissue evidence="2">Leaf</tissue>
    </source>
</reference>
<dbReference type="Pfam" id="PF08268">
    <property type="entry name" value="FBA_3"/>
    <property type="match status" value="1"/>
</dbReference>
<protein>
    <recommendedName>
        <fullName evidence="1">F-box associated beta-propeller type 3 domain-containing protein</fullName>
    </recommendedName>
</protein>
<proteinExistence type="predicted"/>
<dbReference type="InterPro" id="IPR013187">
    <property type="entry name" value="F-box-assoc_dom_typ3"/>
</dbReference>
<gene>
    <name evidence="2" type="ORF">Bca52824_028915</name>
</gene>
<keyword evidence="3" id="KW-1185">Reference proteome</keyword>
<dbReference type="AlphaFoldDB" id="A0A8X7VD07"/>
<comment type="caution">
    <text evidence="2">The sequence shown here is derived from an EMBL/GenBank/DDBJ whole genome shotgun (WGS) entry which is preliminary data.</text>
</comment>